<dbReference type="OrthoDB" id="9807797at2"/>
<keyword evidence="5 8" id="KW-0413">Isomerase</keyword>
<feature type="signal peptide" evidence="6">
    <location>
        <begin position="1"/>
        <end position="21"/>
    </location>
</feature>
<dbReference type="Proteomes" id="UP000036951">
    <property type="component" value="Unassembled WGS sequence"/>
</dbReference>
<evidence type="ECO:0000256" key="4">
    <source>
        <dbReference type="ARBA" id="ARBA00023110"/>
    </source>
</evidence>
<dbReference type="PANTHER" id="PTHR45625:SF4">
    <property type="entry name" value="PEPTIDYLPROLYL ISOMERASE DOMAIN AND WD REPEAT-CONTAINING PROTEIN 1"/>
    <property type="match status" value="1"/>
</dbReference>
<dbReference type="SUPFAM" id="SSF50891">
    <property type="entry name" value="Cyclophilin-like"/>
    <property type="match status" value="1"/>
</dbReference>
<dbReference type="PIRSF" id="PIRSF001467">
    <property type="entry name" value="Peptidylpro_ismrse"/>
    <property type="match status" value="1"/>
</dbReference>
<dbReference type="RefSeq" id="WP_053398487.1">
    <property type="nucleotide sequence ID" value="NZ_LFQU01000014.1"/>
</dbReference>
<feature type="chain" id="PRO_5034532106" description="peptidylprolyl isomerase" evidence="6">
    <location>
        <begin position="22"/>
        <end position="228"/>
    </location>
</feature>
<feature type="domain" description="PPIase cyclophilin-type" evidence="7">
    <location>
        <begin position="36"/>
        <end position="226"/>
    </location>
</feature>
<dbReference type="GO" id="GO:0003755">
    <property type="term" value="F:peptidyl-prolyl cis-trans isomerase activity"/>
    <property type="evidence" value="ECO:0007669"/>
    <property type="project" value="UniProtKB-KW"/>
</dbReference>
<comment type="similarity">
    <text evidence="2">Belongs to the cyclophilin-type PPIase family.</text>
</comment>
<dbReference type="InterPro" id="IPR044666">
    <property type="entry name" value="Cyclophilin_A-like"/>
</dbReference>
<dbReference type="Pfam" id="PF00160">
    <property type="entry name" value="Pro_isomerase"/>
    <property type="match status" value="1"/>
</dbReference>
<comment type="function">
    <text evidence="1">PPIases accelerate the folding of proteins. It catalyzes the cis-trans isomerization of proline imidic peptide bonds in oligopeptides.</text>
</comment>
<evidence type="ECO:0000256" key="6">
    <source>
        <dbReference type="SAM" id="SignalP"/>
    </source>
</evidence>
<evidence type="ECO:0000256" key="3">
    <source>
        <dbReference type="ARBA" id="ARBA00013194"/>
    </source>
</evidence>
<evidence type="ECO:0000256" key="2">
    <source>
        <dbReference type="ARBA" id="ARBA00007365"/>
    </source>
</evidence>
<evidence type="ECO:0000256" key="5">
    <source>
        <dbReference type="ARBA" id="ARBA00023235"/>
    </source>
</evidence>
<dbReference type="PANTHER" id="PTHR45625">
    <property type="entry name" value="PEPTIDYL-PROLYL CIS-TRANS ISOMERASE-RELATED"/>
    <property type="match status" value="1"/>
</dbReference>
<sequence length="228" mass="25564">MKTLIITALALLLSVAGQAQTADTLRHEVMLETTKGNIRIALYNETPRHRDNFIKLVKEGFYDGLLFHRVIDRFMIQTGDSASRHAAPGQLLGDSPESYKVKAEIMYPALFHKRGAVAAARESDNVNPERESSASQFYIVYGRRFNDSMLDDVQLKLDKNTGGTVKLTPEIREAYKRLGGTPHLDGQYTVFGEVIEGLETVDSIQQVETDKNDRPVEDIKIIRATVIK</sequence>
<reference evidence="8 9" key="1">
    <citation type="submission" date="2015-06" db="EMBL/GenBank/DDBJ databases">
        <title>Prevotella sp. 109, sp. nov., a novel member of the family Prevotellaceae isolated from human faeces.</title>
        <authorList>
            <person name="Shkoporov A.N."/>
            <person name="Chaplin A.V."/>
            <person name="Kafarskaia L.I."/>
            <person name="Efimov B.A."/>
        </authorList>
    </citation>
    <scope>NUCLEOTIDE SEQUENCE [LARGE SCALE GENOMIC DNA]</scope>
    <source>
        <strain evidence="8 9">109</strain>
    </source>
</reference>
<evidence type="ECO:0000259" key="7">
    <source>
        <dbReference type="PROSITE" id="PS50072"/>
    </source>
</evidence>
<dbReference type="InterPro" id="IPR002130">
    <property type="entry name" value="Cyclophilin-type_PPIase_dom"/>
</dbReference>
<dbReference type="EC" id="5.2.1.8" evidence="3"/>
<keyword evidence="6" id="KW-0732">Signal</keyword>
<dbReference type="Gene3D" id="2.40.100.10">
    <property type="entry name" value="Cyclophilin-like"/>
    <property type="match status" value="1"/>
</dbReference>
<dbReference type="AlphaFoldDB" id="A0A8E1URR6"/>
<gene>
    <name evidence="8" type="ORF">ACU52_08385</name>
</gene>
<evidence type="ECO:0000256" key="1">
    <source>
        <dbReference type="ARBA" id="ARBA00002388"/>
    </source>
</evidence>
<name>A0A8E1URR6_9BACT</name>
<dbReference type="PROSITE" id="PS00170">
    <property type="entry name" value="CSA_PPIASE_1"/>
    <property type="match status" value="1"/>
</dbReference>
<proteinExistence type="inferred from homology"/>
<accession>A0A8E1URR6</accession>
<keyword evidence="4" id="KW-0697">Rotamase</keyword>
<comment type="caution">
    <text evidence="8">The sequence shown here is derived from an EMBL/GenBank/DDBJ whole genome shotgun (WGS) entry which is preliminary data.</text>
</comment>
<evidence type="ECO:0000313" key="9">
    <source>
        <dbReference type="Proteomes" id="UP000036951"/>
    </source>
</evidence>
<dbReference type="CDD" id="cd00317">
    <property type="entry name" value="cyclophilin"/>
    <property type="match status" value="1"/>
</dbReference>
<dbReference type="InterPro" id="IPR024936">
    <property type="entry name" value="Cyclophilin-type_PPIase"/>
</dbReference>
<dbReference type="GO" id="GO:0006457">
    <property type="term" value="P:protein folding"/>
    <property type="evidence" value="ECO:0007669"/>
    <property type="project" value="InterPro"/>
</dbReference>
<dbReference type="PROSITE" id="PS50072">
    <property type="entry name" value="CSA_PPIASE_2"/>
    <property type="match status" value="1"/>
</dbReference>
<dbReference type="InterPro" id="IPR020892">
    <property type="entry name" value="Cyclophilin-type_PPIase_CS"/>
</dbReference>
<dbReference type="EMBL" id="LFQU01000014">
    <property type="protein sequence ID" value="KOO68408.1"/>
    <property type="molecule type" value="Genomic_DNA"/>
</dbReference>
<protein>
    <recommendedName>
        <fullName evidence="3">peptidylprolyl isomerase</fullName>
        <ecNumber evidence="3">5.2.1.8</ecNumber>
    </recommendedName>
</protein>
<organism evidence="8 9">
    <name type="scientific">Xylanibacter rarus</name>
    <dbReference type="NCBI Taxonomy" id="1676614"/>
    <lineage>
        <taxon>Bacteria</taxon>
        <taxon>Pseudomonadati</taxon>
        <taxon>Bacteroidota</taxon>
        <taxon>Bacteroidia</taxon>
        <taxon>Bacteroidales</taxon>
        <taxon>Prevotellaceae</taxon>
        <taxon>Xylanibacter</taxon>
    </lineage>
</organism>
<dbReference type="InterPro" id="IPR029000">
    <property type="entry name" value="Cyclophilin-like_dom_sf"/>
</dbReference>
<evidence type="ECO:0000313" key="8">
    <source>
        <dbReference type="EMBL" id="KOO68408.1"/>
    </source>
</evidence>
<keyword evidence="9" id="KW-1185">Reference proteome</keyword>